<evidence type="ECO:0000313" key="2">
    <source>
        <dbReference type="Proteomes" id="UP000308197"/>
    </source>
</evidence>
<proteinExistence type="predicted"/>
<dbReference type="InParanoid" id="A0A5C3PD80"/>
<reference evidence="1 2" key="1">
    <citation type="journal article" date="2019" name="Nat. Ecol. Evol.">
        <title>Megaphylogeny resolves global patterns of mushroom evolution.</title>
        <authorList>
            <person name="Varga T."/>
            <person name="Krizsan K."/>
            <person name="Foldi C."/>
            <person name="Dima B."/>
            <person name="Sanchez-Garcia M."/>
            <person name="Sanchez-Ramirez S."/>
            <person name="Szollosi G.J."/>
            <person name="Szarkandi J.G."/>
            <person name="Papp V."/>
            <person name="Albert L."/>
            <person name="Andreopoulos W."/>
            <person name="Angelini C."/>
            <person name="Antonin V."/>
            <person name="Barry K.W."/>
            <person name="Bougher N.L."/>
            <person name="Buchanan P."/>
            <person name="Buyck B."/>
            <person name="Bense V."/>
            <person name="Catcheside P."/>
            <person name="Chovatia M."/>
            <person name="Cooper J."/>
            <person name="Damon W."/>
            <person name="Desjardin D."/>
            <person name="Finy P."/>
            <person name="Geml J."/>
            <person name="Haridas S."/>
            <person name="Hughes K."/>
            <person name="Justo A."/>
            <person name="Karasinski D."/>
            <person name="Kautmanova I."/>
            <person name="Kiss B."/>
            <person name="Kocsube S."/>
            <person name="Kotiranta H."/>
            <person name="LaButti K.M."/>
            <person name="Lechner B.E."/>
            <person name="Liimatainen K."/>
            <person name="Lipzen A."/>
            <person name="Lukacs Z."/>
            <person name="Mihaltcheva S."/>
            <person name="Morgado L.N."/>
            <person name="Niskanen T."/>
            <person name="Noordeloos M.E."/>
            <person name="Ohm R.A."/>
            <person name="Ortiz-Santana B."/>
            <person name="Ovrebo C."/>
            <person name="Racz N."/>
            <person name="Riley R."/>
            <person name="Savchenko A."/>
            <person name="Shiryaev A."/>
            <person name="Soop K."/>
            <person name="Spirin V."/>
            <person name="Szebenyi C."/>
            <person name="Tomsovsky M."/>
            <person name="Tulloss R.E."/>
            <person name="Uehling J."/>
            <person name="Grigoriev I.V."/>
            <person name="Vagvolgyi C."/>
            <person name="Papp T."/>
            <person name="Martin F.M."/>
            <person name="Miettinen O."/>
            <person name="Hibbett D.S."/>
            <person name="Nagy L.G."/>
        </authorList>
    </citation>
    <scope>NUCLEOTIDE SEQUENCE [LARGE SCALE GENOMIC DNA]</scope>
    <source>
        <strain evidence="1 2">HHB13444</strain>
    </source>
</reference>
<dbReference type="EMBL" id="ML211161">
    <property type="protein sequence ID" value="TFK87272.1"/>
    <property type="molecule type" value="Genomic_DNA"/>
</dbReference>
<dbReference type="InterPro" id="IPR032675">
    <property type="entry name" value="LRR_dom_sf"/>
</dbReference>
<accession>A0A5C3PD80</accession>
<keyword evidence="2" id="KW-1185">Reference proteome</keyword>
<name>A0A5C3PD80_9APHY</name>
<sequence>MTSRALSHEDVLLEILRHFALNRQDRRDPDDRIRAAELRSVLAACATVNSALSECALGYLWRSLDTVDPVLDILTYPHLRDSDVDHVIHESAWRRLRKYARLVRELRAVDELELDPTRRATWLAVAERLNGEPLFPLLRRLELVVTVRPGVPSLCLLVLSPSIRVLELDLIISSRRFSHSRGLVNTVLASLSSTVSPRPDIYGALPQVTRHLQAIAPLTDLCILDTRTDGIDQPTMQVLTTLKSLRKLSCYVCFGATTHSHIPCRRRGFTALEILHLRGPLPYVHESLQMVSESRRLHRCRFELLDQENPIVTRVDLRPLEEFLDTLRCVAAGVSSLVLQTSYKHAVSVAFGILLRPMLFLSNMEELECPFAPSDEDITSLAAAWPRLRSLAVYTNGSRDGAPAITLPALLHLSSLCPQLEYLSFPKLNVQHLPDPDSIPRLGQSLVGRISFRNSMDEANLSGAELSKLAALVDRIFPRLDFTNEHPYGCGKGSPDSSALCDRVFHILSNLRASKGRPGEADDSAFV</sequence>
<dbReference type="Proteomes" id="UP000308197">
    <property type="component" value="Unassembled WGS sequence"/>
</dbReference>
<evidence type="ECO:0008006" key="3">
    <source>
        <dbReference type="Google" id="ProtNLM"/>
    </source>
</evidence>
<gene>
    <name evidence="1" type="ORF">K466DRAFT_663144</name>
</gene>
<organism evidence="1 2">
    <name type="scientific">Polyporus arcularius HHB13444</name>
    <dbReference type="NCBI Taxonomy" id="1314778"/>
    <lineage>
        <taxon>Eukaryota</taxon>
        <taxon>Fungi</taxon>
        <taxon>Dikarya</taxon>
        <taxon>Basidiomycota</taxon>
        <taxon>Agaricomycotina</taxon>
        <taxon>Agaricomycetes</taxon>
        <taxon>Polyporales</taxon>
        <taxon>Polyporaceae</taxon>
        <taxon>Polyporus</taxon>
    </lineage>
</organism>
<dbReference type="Gene3D" id="3.80.10.10">
    <property type="entry name" value="Ribonuclease Inhibitor"/>
    <property type="match status" value="1"/>
</dbReference>
<dbReference type="AlphaFoldDB" id="A0A5C3PD80"/>
<evidence type="ECO:0000313" key="1">
    <source>
        <dbReference type="EMBL" id="TFK87272.1"/>
    </source>
</evidence>
<protein>
    <recommendedName>
        <fullName evidence="3">F-box domain-containing protein</fullName>
    </recommendedName>
</protein>